<reference evidence="2 3" key="1">
    <citation type="journal article" date="2017" name="PLoS Biol.">
        <title>The sea cucumber genome provides insights into morphological evolution and visceral regeneration.</title>
        <authorList>
            <person name="Zhang X."/>
            <person name="Sun L."/>
            <person name="Yuan J."/>
            <person name="Sun Y."/>
            <person name="Gao Y."/>
            <person name="Zhang L."/>
            <person name="Li S."/>
            <person name="Dai H."/>
            <person name="Hamel J.F."/>
            <person name="Liu C."/>
            <person name="Yu Y."/>
            <person name="Liu S."/>
            <person name="Lin W."/>
            <person name="Guo K."/>
            <person name="Jin S."/>
            <person name="Xu P."/>
            <person name="Storey K.B."/>
            <person name="Huan P."/>
            <person name="Zhang T."/>
            <person name="Zhou Y."/>
            <person name="Zhang J."/>
            <person name="Lin C."/>
            <person name="Li X."/>
            <person name="Xing L."/>
            <person name="Huo D."/>
            <person name="Sun M."/>
            <person name="Wang L."/>
            <person name="Mercier A."/>
            <person name="Li F."/>
            <person name="Yang H."/>
            <person name="Xiang J."/>
        </authorList>
    </citation>
    <scope>NUCLEOTIDE SEQUENCE [LARGE SCALE GENOMIC DNA]</scope>
    <source>
        <strain evidence="2">Shaxun</strain>
        <tissue evidence="2">Muscle</tissue>
    </source>
</reference>
<dbReference type="EMBL" id="MRZV01000105">
    <property type="protein sequence ID" value="PIK58682.1"/>
    <property type="molecule type" value="Genomic_DNA"/>
</dbReference>
<dbReference type="InterPro" id="IPR012337">
    <property type="entry name" value="RNaseH-like_sf"/>
</dbReference>
<evidence type="ECO:0000259" key="1">
    <source>
        <dbReference type="PROSITE" id="PS50994"/>
    </source>
</evidence>
<dbReference type="Proteomes" id="UP000230750">
    <property type="component" value="Unassembled WGS sequence"/>
</dbReference>
<proteinExistence type="predicted"/>
<dbReference type="InterPro" id="IPR001584">
    <property type="entry name" value="Integrase_cat-core"/>
</dbReference>
<dbReference type="SUPFAM" id="SSF53098">
    <property type="entry name" value="Ribonuclease H-like"/>
    <property type="match status" value="1"/>
</dbReference>
<dbReference type="Gene3D" id="3.30.420.10">
    <property type="entry name" value="Ribonuclease H-like superfamily/Ribonuclease H"/>
    <property type="match status" value="1"/>
</dbReference>
<dbReference type="GO" id="GO:0003676">
    <property type="term" value="F:nucleic acid binding"/>
    <property type="evidence" value="ECO:0007669"/>
    <property type="project" value="InterPro"/>
</dbReference>
<evidence type="ECO:0000313" key="3">
    <source>
        <dbReference type="Proteomes" id="UP000230750"/>
    </source>
</evidence>
<comment type="caution">
    <text evidence="2">The sequence shown here is derived from an EMBL/GenBank/DDBJ whole genome shotgun (WGS) entry which is preliminary data.</text>
</comment>
<dbReference type="FunFam" id="3.30.420.10:FF:000032">
    <property type="entry name" value="Retrovirus-related Pol polyprotein from transposon 297-like Protein"/>
    <property type="match status" value="1"/>
</dbReference>
<dbReference type="Pfam" id="PF00665">
    <property type="entry name" value="rve"/>
    <property type="match status" value="1"/>
</dbReference>
<keyword evidence="3" id="KW-1185">Reference proteome</keyword>
<dbReference type="PROSITE" id="PS50994">
    <property type="entry name" value="INTEGRASE"/>
    <property type="match status" value="1"/>
</dbReference>
<accession>A0A2G8LEL4</accession>
<protein>
    <recommendedName>
        <fullName evidence="1">Integrase catalytic domain-containing protein</fullName>
    </recommendedName>
</protein>
<dbReference type="InterPro" id="IPR050951">
    <property type="entry name" value="Retrovirus_Pol_polyprotein"/>
</dbReference>
<dbReference type="InterPro" id="IPR036397">
    <property type="entry name" value="RNaseH_sf"/>
</dbReference>
<dbReference type="AlphaFoldDB" id="A0A2G8LEL4"/>
<dbReference type="PANTHER" id="PTHR37984:SF15">
    <property type="entry name" value="INTEGRASE CATALYTIC DOMAIN-CONTAINING PROTEIN"/>
    <property type="match status" value="1"/>
</dbReference>
<dbReference type="OrthoDB" id="8962223at2759"/>
<sequence length="141" mass="15988">MCASTRFPEAIPLRNIKAKTIVKALTKFFTLVGLPKSIQSDQGSNFTSGLFQEVMYELGIEQYTSSAYHPESQGALERFHQTLKNMIKTYCFDFEKDWDDGVHLLLFSAREAVQETLGFSPFELVFGRTVRGPLKLLKKNG</sequence>
<dbReference type="PANTHER" id="PTHR37984">
    <property type="entry name" value="PROTEIN CBG26694"/>
    <property type="match status" value="1"/>
</dbReference>
<evidence type="ECO:0000313" key="2">
    <source>
        <dbReference type="EMBL" id="PIK58682.1"/>
    </source>
</evidence>
<name>A0A2G8LEL4_STIJA</name>
<organism evidence="2 3">
    <name type="scientific">Stichopus japonicus</name>
    <name type="common">Sea cucumber</name>
    <dbReference type="NCBI Taxonomy" id="307972"/>
    <lineage>
        <taxon>Eukaryota</taxon>
        <taxon>Metazoa</taxon>
        <taxon>Echinodermata</taxon>
        <taxon>Eleutherozoa</taxon>
        <taxon>Echinozoa</taxon>
        <taxon>Holothuroidea</taxon>
        <taxon>Aspidochirotacea</taxon>
        <taxon>Aspidochirotida</taxon>
        <taxon>Stichopodidae</taxon>
        <taxon>Apostichopus</taxon>
    </lineage>
</organism>
<gene>
    <name evidence="2" type="ORF">BSL78_04365</name>
</gene>
<dbReference type="GO" id="GO:0015074">
    <property type="term" value="P:DNA integration"/>
    <property type="evidence" value="ECO:0007669"/>
    <property type="project" value="InterPro"/>
</dbReference>
<feature type="domain" description="Integrase catalytic" evidence="1">
    <location>
        <begin position="1"/>
        <end position="129"/>
    </location>
</feature>